<comment type="caution">
    <text evidence="8">The sequence shown here is derived from an EMBL/GenBank/DDBJ whole genome shotgun (WGS) entry which is preliminary data.</text>
</comment>
<dbReference type="Gene3D" id="1.25.40.390">
    <property type="match status" value="1"/>
</dbReference>
<dbReference type="CDD" id="cd08977">
    <property type="entry name" value="SusD"/>
    <property type="match status" value="1"/>
</dbReference>
<evidence type="ECO:0000259" key="7">
    <source>
        <dbReference type="Pfam" id="PF14322"/>
    </source>
</evidence>
<dbReference type="Gene3D" id="2.20.20.130">
    <property type="match status" value="1"/>
</dbReference>
<proteinExistence type="inferred from homology"/>
<keyword evidence="3" id="KW-0732">Signal</keyword>
<dbReference type="InterPro" id="IPR012944">
    <property type="entry name" value="SusD_RagB_dom"/>
</dbReference>
<keyword evidence="9" id="KW-1185">Reference proteome</keyword>
<dbReference type="PROSITE" id="PS51257">
    <property type="entry name" value="PROKAR_LIPOPROTEIN"/>
    <property type="match status" value="1"/>
</dbReference>
<keyword evidence="5" id="KW-0998">Cell outer membrane</keyword>
<reference evidence="9" key="1">
    <citation type="journal article" date="2019" name="Int. J. Syst. Evol. Microbiol.">
        <title>The Global Catalogue of Microorganisms (GCM) 10K type strain sequencing project: providing services to taxonomists for standard genome sequencing and annotation.</title>
        <authorList>
            <consortium name="The Broad Institute Genomics Platform"/>
            <consortium name="The Broad Institute Genome Sequencing Center for Infectious Disease"/>
            <person name="Wu L."/>
            <person name="Ma J."/>
        </authorList>
    </citation>
    <scope>NUCLEOTIDE SEQUENCE [LARGE SCALE GENOMIC DNA]</scope>
    <source>
        <strain evidence="9">CGMCC 4.1782</strain>
    </source>
</reference>
<comment type="subcellular location">
    <subcellularLocation>
        <location evidence="1">Cell outer membrane</location>
    </subcellularLocation>
</comment>
<evidence type="ECO:0000313" key="9">
    <source>
        <dbReference type="Proteomes" id="UP001597374"/>
    </source>
</evidence>
<keyword evidence="4" id="KW-0472">Membrane</keyword>
<evidence type="ECO:0000259" key="6">
    <source>
        <dbReference type="Pfam" id="PF07980"/>
    </source>
</evidence>
<organism evidence="8 9">
    <name type="scientific">Pontibacter ruber</name>
    <dbReference type="NCBI Taxonomy" id="1343895"/>
    <lineage>
        <taxon>Bacteria</taxon>
        <taxon>Pseudomonadati</taxon>
        <taxon>Bacteroidota</taxon>
        <taxon>Cytophagia</taxon>
        <taxon>Cytophagales</taxon>
        <taxon>Hymenobacteraceae</taxon>
        <taxon>Pontibacter</taxon>
    </lineage>
</organism>
<evidence type="ECO:0000256" key="1">
    <source>
        <dbReference type="ARBA" id="ARBA00004442"/>
    </source>
</evidence>
<evidence type="ECO:0000313" key="8">
    <source>
        <dbReference type="EMBL" id="MFD2246267.1"/>
    </source>
</evidence>
<name>A0ABW5CV41_9BACT</name>
<protein>
    <submittedName>
        <fullName evidence="8">RagB/SusD family nutrient uptake outer membrane protein</fullName>
    </submittedName>
</protein>
<evidence type="ECO:0000256" key="3">
    <source>
        <dbReference type="ARBA" id="ARBA00022729"/>
    </source>
</evidence>
<sequence length="472" mass="51871">MNKRFIYMSLLSATLLLGSCKDEFLDQEPYSSLPIGSAILTADDMQSAANGMYQSLRSTDTFGRNIPLMGDLMADNVYIAPANSGRYIAQNAYTTTVATAEPANMWSALYTTILRANTIINATVPASPTVDQLKGEAYAVRALCYFELTKFFATPYTVNPNALGVPLVTTFDPKNPTSYYTGSNPKRNTVAEVYAQINADLDQAYSLITATKNSSYINKYGARALQARAYLYMGDYQKAKEAALDVVTNGGYTLVSAANYASYWKNAAPVTNKVETIFEISLDGVNNNGTNALAYIYDQNGYGDMLATTDLYNTYAEGDVRKSVITAGKKGTVNPAYIVAKYPNTLNASDKDDIKVIRYAEVLLTLAEAEARTGNPIEALRRLNEVATARGAAPYVSVGDQLIQDILTERRKELAFEGHRYWDFMRLNLPIIRTAQHPSAAREIAVDNFRRIQPIPQGELDANPNIEPNPGY</sequence>
<accession>A0ABW5CV41</accession>
<evidence type="ECO:0000256" key="4">
    <source>
        <dbReference type="ARBA" id="ARBA00023136"/>
    </source>
</evidence>
<evidence type="ECO:0000256" key="2">
    <source>
        <dbReference type="ARBA" id="ARBA00006275"/>
    </source>
</evidence>
<dbReference type="SUPFAM" id="SSF48452">
    <property type="entry name" value="TPR-like"/>
    <property type="match status" value="1"/>
</dbReference>
<dbReference type="InterPro" id="IPR011990">
    <property type="entry name" value="TPR-like_helical_dom_sf"/>
</dbReference>
<dbReference type="Gene3D" id="1.25.40.900">
    <property type="match status" value="1"/>
</dbReference>
<gene>
    <name evidence="8" type="ORF">ACFSKP_08375</name>
</gene>
<dbReference type="Pfam" id="PF07980">
    <property type="entry name" value="SusD_RagB"/>
    <property type="match status" value="1"/>
</dbReference>
<feature type="domain" description="RagB/SusD" evidence="6">
    <location>
        <begin position="335"/>
        <end position="472"/>
    </location>
</feature>
<evidence type="ECO:0000256" key="5">
    <source>
        <dbReference type="ARBA" id="ARBA00023237"/>
    </source>
</evidence>
<dbReference type="RefSeq" id="WP_250427959.1">
    <property type="nucleotide sequence ID" value="NZ_JALPRR010000001.1"/>
</dbReference>
<comment type="similarity">
    <text evidence="2">Belongs to the SusD family.</text>
</comment>
<dbReference type="EMBL" id="JBHUIM010000001">
    <property type="protein sequence ID" value="MFD2246267.1"/>
    <property type="molecule type" value="Genomic_DNA"/>
</dbReference>
<dbReference type="Pfam" id="PF14322">
    <property type="entry name" value="SusD-like_3"/>
    <property type="match status" value="1"/>
</dbReference>
<dbReference type="Proteomes" id="UP001597374">
    <property type="component" value="Unassembled WGS sequence"/>
</dbReference>
<dbReference type="InterPro" id="IPR033985">
    <property type="entry name" value="SusD-like_N"/>
</dbReference>
<feature type="domain" description="SusD-like N-terminal" evidence="7">
    <location>
        <begin position="23"/>
        <end position="231"/>
    </location>
</feature>